<comment type="catalytic activity">
    <reaction evidence="3">
        <text>DNA(n) + a 2'-deoxyribonucleoside 5'-triphosphate = DNA(n+1) + diphosphate</text>
        <dbReference type="Rhea" id="RHEA:22508"/>
        <dbReference type="Rhea" id="RHEA-COMP:17339"/>
        <dbReference type="Rhea" id="RHEA-COMP:17340"/>
        <dbReference type="ChEBI" id="CHEBI:33019"/>
        <dbReference type="ChEBI" id="CHEBI:61560"/>
        <dbReference type="ChEBI" id="CHEBI:173112"/>
        <dbReference type="EC" id="2.7.7.7"/>
    </reaction>
</comment>
<keyword evidence="5" id="KW-0378">Hydrolase</keyword>
<dbReference type="Proteomes" id="UP000070134">
    <property type="component" value="Chromosome"/>
</dbReference>
<organism evidence="5 6">
    <name type="scientific">Sinomonas atrocyanea</name>
    <dbReference type="NCBI Taxonomy" id="37927"/>
    <lineage>
        <taxon>Bacteria</taxon>
        <taxon>Bacillati</taxon>
        <taxon>Actinomycetota</taxon>
        <taxon>Actinomycetes</taxon>
        <taxon>Micrococcales</taxon>
        <taxon>Micrococcaceae</taxon>
        <taxon>Sinomonas</taxon>
    </lineage>
</organism>
<dbReference type="KEGG" id="satk:SA2016_3298"/>
<dbReference type="InterPro" id="IPR043502">
    <property type="entry name" value="DNA/RNA_pol_sf"/>
</dbReference>
<dbReference type="AlphaFoldDB" id="A0A127A4Y2"/>
<keyword evidence="5" id="KW-0540">Nuclease</keyword>
<evidence type="ECO:0000313" key="5">
    <source>
        <dbReference type="EMBL" id="AMM33961.1"/>
    </source>
</evidence>
<dbReference type="GO" id="GO:0004527">
    <property type="term" value="F:exonuclease activity"/>
    <property type="evidence" value="ECO:0007669"/>
    <property type="project" value="UniProtKB-KW"/>
</dbReference>
<dbReference type="PANTHER" id="PTHR10133:SF27">
    <property type="entry name" value="DNA POLYMERASE NU"/>
    <property type="match status" value="1"/>
</dbReference>
<dbReference type="InterPro" id="IPR002298">
    <property type="entry name" value="DNA_polymerase_A"/>
</dbReference>
<dbReference type="PANTHER" id="PTHR10133">
    <property type="entry name" value="DNA POLYMERASE I"/>
    <property type="match status" value="1"/>
</dbReference>
<dbReference type="Pfam" id="PF00476">
    <property type="entry name" value="DNA_pol_A"/>
    <property type="match status" value="1"/>
</dbReference>
<sequence>MRTGKNGDVYQLVAPAPDGGVLLQRLDRGGAPAGTAQIVPGSHFAALAQSVEAEERPRWVWQRTTDWYPRLLAAGVEVQRCHDLTLSAAILAHSAFVAGSGYTPSIPLGSPLDEPDSGRSGWPGQHQDALFEARTPGVDADEAVAELGAQLGAVSGSPRRQRLALLLAAESAGALAAAEMRRSGVPWDAEVHDALLVERLGPRPRGTARPALLEAKAAELRGLLASPHLNPDSPQELLRALHRAGIETNSTRAWELRKFTHPAVAPLLEYKKMARLLAANGWSWLETWVSEGRFRPEYVVGGVVTGRWASRGGGAMQIPAEVRSAARALPGHRLVVADASQLEPRVLAALAGDEAMAGAARGRDLYAGIAAAGFGGDRAQAKVALLGAIYGATTGESGRLMPQLARLYPQAVALVEQAARDGERGLAVTTHLGRSTPPPSPRWLASQRTTSAQEQHRADAIARDRGRFTRNFVVQGTAAEWAECWMADLRGRLRRIRSRGHRAELVYFLHDEVVIHAEESVAEDCAAAVQDAAQTAGRLLFHHAPVEFPLSVAVVESYDHAK</sequence>
<dbReference type="GO" id="GO:0003887">
    <property type="term" value="F:DNA-directed DNA polymerase activity"/>
    <property type="evidence" value="ECO:0007669"/>
    <property type="project" value="UniProtKB-EC"/>
</dbReference>
<dbReference type="GO" id="GO:0003677">
    <property type="term" value="F:DNA binding"/>
    <property type="evidence" value="ECO:0007669"/>
    <property type="project" value="InterPro"/>
</dbReference>
<dbReference type="GO" id="GO:0006302">
    <property type="term" value="P:double-strand break repair"/>
    <property type="evidence" value="ECO:0007669"/>
    <property type="project" value="TreeGrafter"/>
</dbReference>
<dbReference type="EMBL" id="CP014518">
    <property type="protein sequence ID" value="AMM33961.1"/>
    <property type="molecule type" value="Genomic_DNA"/>
</dbReference>
<keyword evidence="5" id="KW-0269">Exonuclease</keyword>
<dbReference type="PATRIC" id="fig|37927.3.peg.3385"/>
<dbReference type="SUPFAM" id="SSF56672">
    <property type="entry name" value="DNA/RNA polymerases"/>
    <property type="match status" value="1"/>
</dbReference>
<evidence type="ECO:0000256" key="3">
    <source>
        <dbReference type="ARBA" id="ARBA00049244"/>
    </source>
</evidence>
<dbReference type="NCBIfam" id="NF011538">
    <property type="entry name" value="PRK14975.1-1"/>
    <property type="match status" value="1"/>
</dbReference>
<reference evidence="5 6" key="1">
    <citation type="submission" date="2016-02" db="EMBL/GenBank/DDBJ databases">
        <title>Complete genome of Sinomonas atrocyanea KCTC 3377.</title>
        <authorList>
            <person name="Kim K.M."/>
        </authorList>
    </citation>
    <scope>NUCLEOTIDE SEQUENCE [LARGE SCALE GENOMIC DNA]</scope>
    <source>
        <strain evidence="5 6">KCTC 3377</strain>
    </source>
</reference>
<dbReference type="EC" id="2.7.7.7" evidence="1"/>
<dbReference type="CDD" id="cd06444">
    <property type="entry name" value="DNA_pol_A"/>
    <property type="match status" value="1"/>
</dbReference>
<accession>A0A127A4Y2</accession>
<evidence type="ECO:0000259" key="4">
    <source>
        <dbReference type="SMART" id="SM00482"/>
    </source>
</evidence>
<proteinExistence type="predicted"/>
<name>A0A127A4Y2_9MICC</name>
<dbReference type="GO" id="GO:0006261">
    <property type="term" value="P:DNA-templated DNA replication"/>
    <property type="evidence" value="ECO:0007669"/>
    <property type="project" value="InterPro"/>
</dbReference>
<evidence type="ECO:0000313" key="6">
    <source>
        <dbReference type="Proteomes" id="UP000070134"/>
    </source>
</evidence>
<dbReference type="Gene3D" id="1.10.150.20">
    <property type="entry name" value="5' to 3' exonuclease, C-terminal subdomain"/>
    <property type="match status" value="1"/>
</dbReference>
<keyword evidence="2" id="KW-0235">DNA replication</keyword>
<dbReference type="SMART" id="SM00482">
    <property type="entry name" value="POLAc"/>
    <property type="match status" value="1"/>
</dbReference>
<dbReference type="InterPro" id="IPR001098">
    <property type="entry name" value="DNA-dir_DNA_pol_A_palm_dom"/>
</dbReference>
<feature type="domain" description="DNA-directed DNA polymerase family A palm" evidence="4">
    <location>
        <begin position="321"/>
        <end position="521"/>
    </location>
</feature>
<dbReference type="STRING" id="37927.SA2016_3298"/>
<evidence type="ECO:0000256" key="2">
    <source>
        <dbReference type="ARBA" id="ARBA00022705"/>
    </source>
</evidence>
<evidence type="ECO:0000256" key="1">
    <source>
        <dbReference type="ARBA" id="ARBA00012417"/>
    </source>
</evidence>
<dbReference type="Gene3D" id="3.30.70.370">
    <property type="match status" value="1"/>
</dbReference>
<gene>
    <name evidence="5" type="ORF">SA2016_3298</name>
</gene>
<protein>
    <recommendedName>
        <fullName evidence="1">DNA-directed DNA polymerase</fullName>
        <ecNumber evidence="1">2.7.7.7</ecNumber>
    </recommendedName>
</protein>
<keyword evidence="6" id="KW-1185">Reference proteome</keyword>